<evidence type="ECO:0000313" key="2">
    <source>
        <dbReference type="EMBL" id="ATW30319.1"/>
    </source>
</evidence>
<dbReference type="InterPro" id="IPR038280">
    <property type="entry name" value="ResT/TelK_cat_sf"/>
</dbReference>
<sequence length="498" mass="58213">MIWYIFTGTVTFSEEITMARSLNRVKDILNKVKHIQKEADKKKEKEAAKYLTDRCNKISQREHERLNVIVDKQTGQLLSEPVCSYRYYSQLMQNYRNGIKALGFRHHAIKHHINTFLRKYGNKKEGLHKKLDPHLPIEKLRENIILLRANTVTGSDFRRDLLSLRIEHHAYYMFEPKSAIKDWIRDDDQKQLNKKLHTQILVNPEWVKTLARNLLTKTEPSTSDLCIGIALASGRRLTEIMKTASLKAVDDKTLLFSGQLKTKNRYLFEEISPYQIPSMIEAQIVVKALDKLRKKTQNDPLKYQNVFGEMIKSEVKKGAIKDYDHNKAVHKKYESTMNRAVRALFQNGQFSLKDCRALYTEVTYENHLKEGEARSAYRHRVLGHSLIETQLHYEAFRLDNSVQSIELAEKNNHEKITDLQKSLSAYLEKADNDVVSYARAPKMAVMHEWLKSEVINGLKLEKMTPSYIRRHCLFEGKQLNLNTIKKYLKDFIQLAQFC</sequence>
<feature type="domain" description="Telomere resolvase ResT/TelK catalytic" evidence="1">
    <location>
        <begin position="201"/>
        <end position="396"/>
    </location>
</feature>
<dbReference type="EMBL" id="CP017606">
    <property type="protein sequence ID" value="ATW30319.1"/>
    <property type="molecule type" value="Genomic_DNA"/>
</dbReference>
<dbReference type="Gene3D" id="1.10.443.30">
    <property type="entry name" value="Telomere resolvase"/>
    <property type="match status" value="1"/>
</dbReference>
<accession>A0A2D3T9E7</accession>
<reference evidence="3" key="1">
    <citation type="submission" date="2016-10" db="EMBL/GenBank/DDBJ databases">
        <authorList>
            <person name="Chevignon G."/>
        </authorList>
    </citation>
    <scope>NUCLEOTIDE SEQUENCE [LARGE SCALE GENOMIC DNA]</scope>
    <source>
        <strain evidence="3">A2C</strain>
    </source>
</reference>
<organism evidence="2 3">
    <name type="scientific">Candidatus Williamhamiltonella defendens</name>
    <dbReference type="NCBI Taxonomy" id="138072"/>
    <lineage>
        <taxon>Bacteria</taxon>
        <taxon>Pseudomonadati</taxon>
        <taxon>Pseudomonadota</taxon>
        <taxon>Gammaproteobacteria</taxon>
        <taxon>Enterobacterales</taxon>
        <taxon>Enterobacteriaceae</taxon>
        <taxon>aphid secondary symbionts</taxon>
        <taxon>Candidatus Williamhamiltonella</taxon>
    </lineage>
</organism>
<reference evidence="3" key="2">
    <citation type="submission" date="2017-11" db="EMBL/GenBank/DDBJ databases">
        <title>PacBio sequencing of new strain of the secondary endosymbiont Candidatus Hamiltonella defensa.</title>
        <authorList>
            <person name="Strand M.R."/>
            <person name="Oliver K."/>
        </authorList>
    </citation>
    <scope>NUCLEOTIDE SEQUENCE [LARGE SCALE GENOMIC DNA]</scope>
    <source>
        <strain evidence="3">A2C</strain>
    </source>
</reference>
<dbReference type="AlphaFoldDB" id="A0A2D3T9E7"/>
<evidence type="ECO:0000313" key="3">
    <source>
        <dbReference type="Proteomes" id="UP000230008"/>
    </source>
</evidence>
<dbReference type="Proteomes" id="UP000230008">
    <property type="component" value="Chromosome"/>
</dbReference>
<name>A0A2D3T9E7_9ENTR</name>
<evidence type="ECO:0000259" key="1">
    <source>
        <dbReference type="Pfam" id="PF16684"/>
    </source>
</evidence>
<gene>
    <name evidence="2" type="ORF">BJP41_08340</name>
</gene>
<dbReference type="InterPro" id="IPR032047">
    <property type="entry name" value="ResT/TelK_cat"/>
</dbReference>
<protein>
    <recommendedName>
        <fullName evidence="1">Telomere resolvase ResT/TelK catalytic domain-containing protein</fullName>
    </recommendedName>
</protein>
<dbReference type="Pfam" id="PF16684">
    <property type="entry name" value="ResT-TelK_cat"/>
    <property type="match status" value="1"/>
</dbReference>
<proteinExistence type="predicted"/>
<dbReference type="RefSeq" id="WP_100103556.1">
    <property type="nucleotide sequence ID" value="NZ_CAWNQP010000001.1"/>
</dbReference>